<dbReference type="EMBL" id="JACGWU010000006">
    <property type="protein sequence ID" value="MBA8829625.1"/>
    <property type="molecule type" value="Genomic_DNA"/>
</dbReference>
<dbReference type="InterPro" id="IPR028978">
    <property type="entry name" value="Chorismate_lyase_/UTRA_dom_sf"/>
</dbReference>
<keyword evidence="2" id="KW-0238">DNA-binding</keyword>
<feature type="domain" description="HTH gntR-type" evidence="4">
    <location>
        <begin position="20"/>
        <end position="88"/>
    </location>
</feature>
<dbReference type="Gene3D" id="1.10.10.10">
    <property type="entry name" value="Winged helix-like DNA-binding domain superfamily/Winged helix DNA-binding domain"/>
    <property type="match status" value="1"/>
</dbReference>
<dbReference type="Proteomes" id="UP000524237">
    <property type="component" value="Unassembled WGS sequence"/>
</dbReference>
<dbReference type="SUPFAM" id="SSF46785">
    <property type="entry name" value="Winged helix' DNA-binding domain"/>
    <property type="match status" value="1"/>
</dbReference>
<dbReference type="PROSITE" id="PS50949">
    <property type="entry name" value="HTH_GNTR"/>
    <property type="match status" value="1"/>
</dbReference>
<dbReference type="RefSeq" id="WP_182485054.1">
    <property type="nucleotide sequence ID" value="NZ_JACGWU010000006.1"/>
</dbReference>
<keyword evidence="1" id="KW-0805">Transcription regulation</keyword>
<dbReference type="PRINTS" id="PR00035">
    <property type="entry name" value="HTHGNTR"/>
</dbReference>
<evidence type="ECO:0000256" key="2">
    <source>
        <dbReference type="ARBA" id="ARBA00023125"/>
    </source>
</evidence>
<evidence type="ECO:0000256" key="3">
    <source>
        <dbReference type="ARBA" id="ARBA00023163"/>
    </source>
</evidence>
<evidence type="ECO:0000259" key="4">
    <source>
        <dbReference type="PROSITE" id="PS50949"/>
    </source>
</evidence>
<keyword evidence="3" id="KW-0804">Transcription</keyword>
<dbReference type="Pfam" id="PF00392">
    <property type="entry name" value="GntR"/>
    <property type="match status" value="1"/>
</dbReference>
<proteinExistence type="predicted"/>
<dbReference type="AlphaFoldDB" id="A0A7W3JUX1"/>
<evidence type="ECO:0000313" key="6">
    <source>
        <dbReference type="Proteomes" id="UP000524237"/>
    </source>
</evidence>
<comment type="caution">
    <text evidence="5">The sequence shown here is derived from an EMBL/GenBank/DDBJ whole genome shotgun (WGS) entry which is preliminary data.</text>
</comment>
<dbReference type="SUPFAM" id="SSF64288">
    <property type="entry name" value="Chorismate lyase-like"/>
    <property type="match status" value="1"/>
</dbReference>
<dbReference type="PANTHER" id="PTHR44846">
    <property type="entry name" value="MANNOSYL-D-GLYCERATE TRANSPORT/METABOLISM SYSTEM REPRESSOR MNGR-RELATED"/>
    <property type="match status" value="1"/>
</dbReference>
<dbReference type="InterPro" id="IPR011663">
    <property type="entry name" value="UTRA"/>
</dbReference>
<dbReference type="GO" id="GO:0045892">
    <property type="term" value="P:negative regulation of DNA-templated transcription"/>
    <property type="evidence" value="ECO:0007669"/>
    <property type="project" value="TreeGrafter"/>
</dbReference>
<keyword evidence="6" id="KW-1185">Reference proteome</keyword>
<evidence type="ECO:0000256" key="1">
    <source>
        <dbReference type="ARBA" id="ARBA00023015"/>
    </source>
</evidence>
<name>A0A7W3JUX1_9MICO</name>
<dbReference type="GO" id="GO:0003677">
    <property type="term" value="F:DNA binding"/>
    <property type="evidence" value="ECO:0007669"/>
    <property type="project" value="UniProtKB-KW"/>
</dbReference>
<accession>A0A7W3JUX1</accession>
<dbReference type="InterPro" id="IPR036388">
    <property type="entry name" value="WH-like_DNA-bd_sf"/>
</dbReference>
<dbReference type="Pfam" id="PF07702">
    <property type="entry name" value="UTRA"/>
    <property type="match status" value="1"/>
</dbReference>
<dbReference type="SMART" id="SM00345">
    <property type="entry name" value="HTH_GNTR"/>
    <property type="match status" value="1"/>
</dbReference>
<dbReference type="CDD" id="cd07377">
    <property type="entry name" value="WHTH_GntR"/>
    <property type="match status" value="1"/>
</dbReference>
<dbReference type="PANTHER" id="PTHR44846:SF1">
    <property type="entry name" value="MANNOSYL-D-GLYCERATE TRANSPORT_METABOLISM SYSTEM REPRESSOR MNGR-RELATED"/>
    <property type="match status" value="1"/>
</dbReference>
<dbReference type="InterPro" id="IPR050679">
    <property type="entry name" value="Bact_HTH_transcr_reg"/>
</dbReference>
<gene>
    <name evidence="5" type="ORF">FB555_001741</name>
</gene>
<dbReference type="SMART" id="SM00866">
    <property type="entry name" value="UTRA"/>
    <property type="match status" value="1"/>
</dbReference>
<reference evidence="5 6" key="1">
    <citation type="submission" date="2020-07" db="EMBL/GenBank/DDBJ databases">
        <title>Sequencing the genomes of 1000 actinobacteria strains.</title>
        <authorList>
            <person name="Klenk H.-P."/>
        </authorList>
    </citation>
    <scope>NUCLEOTIDE SEQUENCE [LARGE SCALE GENOMIC DNA]</scope>
    <source>
        <strain evidence="5 6">DSM 23737</strain>
    </source>
</reference>
<sequence length="266" mass="28645">MTILDSARYLSEPLLTPPGQPLRVAVYSRISQGIRSGNFVAGSLLPRETELALALGVSRTVVREALMLLEEDGLISTKRGVGRFVADSASHAMLDELQSIERLLQSPTKALAVVPVEFTLQTVTDIVVELLALEPQADFWFRESIATRDGQPIALVQEYLPDEIYLAKLDAEVSKNLRDAAEEDATLLHALTNRLGPIFTSGECRIAASVAGPTRAGQLGIKASDPLLVLTQTAHLAGVPAYISKCAFPPAFGYLAVTRWSPSPAL</sequence>
<dbReference type="Gene3D" id="3.40.1410.10">
    <property type="entry name" value="Chorismate lyase-like"/>
    <property type="match status" value="1"/>
</dbReference>
<protein>
    <submittedName>
        <fullName evidence="5">GntR family transcriptional regulator</fullName>
    </submittedName>
</protein>
<dbReference type="InterPro" id="IPR000524">
    <property type="entry name" value="Tscrpt_reg_HTH_GntR"/>
</dbReference>
<dbReference type="GO" id="GO:0003700">
    <property type="term" value="F:DNA-binding transcription factor activity"/>
    <property type="evidence" value="ECO:0007669"/>
    <property type="project" value="InterPro"/>
</dbReference>
<dbReference type="InterPro" id="IPR036390">
    <property type="entry name" value="WH_DNA-bd_sf"/>
</dbReference>
<evidence type="ECO:0000313" key="5">
    <source>
        <dbReference type="EMBL" id="MBA8829625.1"/>
    </source>
</evidence>
<organism evidence="5 6">
    <name type="scientific">Alpinimonas psychrophila</name>
    <dbReference type="NCBI Taxonomy" id="748908"/>
    <lineage>
        <taxon>Bacteria</taxon>
        <taxon>Bacillati</taxon>
        <taxon>Actinomycetota</taxon>
        <taxon>Actinomycetes</taxon>
        <taxon>Micrococcales</taxon>
        <taxon>Microbacteriaceae</taxon>
        <taxon>Alpinimonas</taxon>
    </lineage>
</organism>